<organism evidence="1 2">
    <name type="scientific">Rhizobium tibeticum</name>
    <dbReference type="NCBI Taxonomy" id="501024"/>
    <lineage>
        <taxon>Bacteria</taxon>
        <taxon>Pseudomonadati</taxon>
        <taxon>Pseudomonadota</taxon>
        <taxon>Alphaproteobacteria</taxon>
        <taxon>Hyphomicrobiales</taxon>
        <taxon>Rhizobiaceae</taxon>
        <taxon>Rhizobium/Agrobacterium group</taxon>
        <taxon>Rhizobium</taxon>
    </lineage>
</organism>
<dbReference type="Proteomes" id="UP000183063">
    <property type="component" value="Unassembled WGS sequence"/>
</dbReference>
<name>A0A1K0JQ00_9HYPH</name>
<protein>
    <submittedName>
        <fullName evidence="1">Uncharacterized protein</fullName>
    </submittedName>
</protein>
<proteinExistence type="predicted"/>
<dbReference type="AlphaFoldDB" id="A0A1K0JQ00"/>
<evidence type="ECO:0000313" key="1">
    <source>
        <dbReference type="EMBL" id="SEI22332.1"/>
    </source>
</evidence>
<sequence>MGMRFVWLSRAVWDEICLDADRWYDQETGGTFMGYWAESNAAVVTAMILGGPNGVRPPFFRTSAGNMERSPVIMNSRAGWTHILATGTRTRAPSPAAWVAHMARQLLFLNFVPRIKLPLKYMTDARTSASIR</sequence>
<gene>
    <name evidence="1" type="ORF">RTCCBAU85039_6836</name>
</gene>
<accession>A0A1K0JQ00</accession>
<reference evidence="2" key="1">
    <citation type="submission" date="2016-10" db="EMBL/GenBank/DDBJ databases">
        <authorList>
            <person name="Wibberg D."/>
        </authorList>
    </citation>
    <scope>NUCLEOTIDE SEQUENCE [LARGE SCALE GENOMIC DNA]</scope>
</reference>
<evidence type="ECO:0000313" key="2">
    <source>
        <dbReference type="Proteomes" id="UP000183063"/>
    </source>
</evidence>
<dbReference type="EMBL" id="FNXB01000123">
    <property type="protein sequence ID" value="SEI22332.1"/>
    <property type="molecule type" value="Genomic_DNA"/>
</dbReference>